<sequence length="501" mass="56335">MEPVSLQDFVCALDPASLPRVLRICSGVYFQGSIYEISGNECSFSTGDLIKVTHVCLRKVVCENPGTGQTIELDPNFQGHFSPLTGPQSYGTLEELVSSVMRSSKKLPIWFMSTHRIDTKDRVVPQEQPLMLEAVERHPKTCYARCVLGTKTEPVVLYLPLFQKGPFWELETGAPRTMLQALQDPALRDLFLTCPALPWRTLTLKPQYEIQAIMHLRRTIVQIPSTLEVDVEDVTASSQHISFIQPLLLSEVLARGGPFPLTTEILERLSDQAGEEGEECEEEAEDQEQIVLPLYLSGGFVEDMSDGRRYSLADLTAQFSLPCEVKVVAKDASQPADPLPSFSGLRLEEKIMEPFLVVSLDSEPDKYFEIPPRWLDLTVVEAEWQPRQPAGSLLTVTVEEVTDAFYYHLRKLPASGSQPPPRPPKREGLGGQKKRSSQERNIKSFQVSELVKTLPEVTKDQSNTYSKIPTRKKGSRPTKSQDPDDDEHDYEEVTECFHKTL</sequence>
<evidence type="ECO:0000313" key="4">
    <source>
        <dbReference type="EMBL" id="KAF6508589.1"/>
    </source>
</evidence>
<dbReference type="Pfam" id="PF12736">
    <property type="entry name" value="CABIT"/>
    <property type="match status" value="2"/>
</dbReference>
<dbReference type="GO" id="GO:0005634">
    <property type="term" value="C:nucleus"/>
    <property type="evidence" value="ECO:0007669"/>
    <property type="project" value="TreeGrafter"/>
</dbReference>
<gene>
    <name evidence="4" type="ORF">HJG63_019187</name>
</gene>
<evidence type="ECO:0000256" key="2">
    <source>
        <dbReference type="SAM" id="MobiDB-lite"/>
    </source>
</evidence>
<dbReference type="Proteomes" id="UP000593571">
    <property type="component" value="Unassembled WGS sequence"/>
</dbReference>
<dbReference type="PANTHER" id="PTHR15215">
    <property type="entry name" value="CABIT DOMAIN-CONTAINING PROTEIN"/>
    <property type="match status" value="1"/>
</dbReference>
<proteinExistence type="inferred from homology"/>
<feature type="region of interest" description="Disordered" evidence="2">
    <location>
        <begin position="412"/>
        <end position="501"/>
    </location>
</feature>
<name>A0A7J8KID1_ROUAE</name>
<dbReference type="GO" id="GO:0050852">
    <property type="term" value="P:T cell receptor signaling pathway"/>
    <property type="evidence" value="ECO:0007669"/>
    <property type="project" value="TreeGrafter"/>
</dbReference>
<evidence type="ECO:0000259" key="3">
    <source>
        <dbReference type="Pfam" id="PF12736"/>
    </source>
</evidence>
<evidence type="ECO:0000313" key="5">
    <source>
        <dbReference type="Proteomes" id="UP000593571"/>
    </source>
</evidence>
<keyword evidence="5" id="KW-1185">Reference proteome</keyword>
<organism evidence="4 5">
    <name type="scientific">Rousettus aegyptiacus</name>
    <name type="common">Egyptian fruit bat</name>
    <name type="synonym">Pteropus aegyptiacus</name>
    <dbReference type="NCBI Taxonomy" id="9407"/>
    <lineage>
        <taxon>Eukaryota</taxon>
        <taxon>Metazoa</taxon>
        <taxon>Chordata</taxon>
        <taxon>Craniata</taxon>
        <taxon>Vertebrata</taxon>
        <taxon>Euteleostomi</taxon>
        <taxon>Mammalia</taxon>
        <taxon>Eutheria</taxon>
        <taxon>Laurasiatheria</taxon>
        <taxon>Chiroptera</taxon>
        <taxon>Yinpterochiroptera</taxon>
        <taxon>Pteropodoidea</taxon>
        <taxon>Pteropodidae</taxon>
        <taxon>Rousettinae</taxon>
        <taxon>Rousettus</taxon>
    </lineage>
</organism>
<dbReference type="PANTHER" id="PTHR15215:SF2">
    <property type="entry name" value="PROTEIN THEMIS2"/>
    <property type="match status" value="1"/>
</dbReference>
<protein>
    <submittedName>
        <fullName evidence="4">Thymocyte selection associated family member 2</fullName>
    </submittedName>
</protein>
<dbReference type="InterPro" id="IPR039671">
    <property type="entry name" value="THEMIS"/>
</dbReference>
<feature type="compositionally biased region" description="Acidic residues" evidence="2">
    <location>
        <begin position="483"/>
        <end position="494"/>
    </location>
</feature>
<dbReference type="InterPro" id="IPR025946">
    <property type="entry name" value="CABIT_dom"/>
</dbReference>
<feature type="domain" description="CABIT" evidence="3">
    <location>
        <begin position="279"/>
        <end position="387"/>
    </location>
</feature>
<dbReference type="EMBL" id="JACASE010000001">
    <property type="protein sequence ID" value="KAF6508589.1"/>
    <property type="molecule type" value="Genomic_DNA"/>
</dbReference>
<dbReference type="GO" id="GO:0005737">
    <property type="term" value="C:cytoplasm"/>
    <property type="evidence" value="ECO:0007669"/>
    <property type="project" value="TreeGrafter"/>
</dbReference>
<feature type="domain" description="CABIT" evidence="3">
    <location>
        <begin position="18"/>
        <end position="236"/>
    </location>
</feature>
<reference evidence="4 5" key="1">
    <citation type="journal article" date="2020" name="Nature">
        <title>Six reference-quality genomes reveal evolution of bat adaptations.</title>
        <authorList>
            <person name="Jebb D."/>
            <person name="Huang Z."/>
            <person name="Pippel M."/>
            <person name="Hughes G.M."/>
            <person name="Lavrichenko K."/>
            <person name="Devanna P."/>
            <person name="Winkler S."/>
            <person name="Jermiin L.S."/>
            <person name="Skirmuntt E.C."/>
            <person name="Katzourakis A."/>
            <person name="Burkitt-Gray L."/>
            <person name="Ray D.A."/>
            <person name="Sullivan K.A.M."/>
            <person name="Roscito J.G."/>
            <person name="Kirilenko B.M."/>
            <person name="Davalos L.M."/>
            <person name="Corthals A.P."/>
            <person name="Power M.L."/>
            <person name="Jones G."/>
            <person name="Ransome R.D."/>
            <person name="Dechmann D.K.N."/>
            <person name="Locatelli A.G."/>
            <person name="Puechmaille S.J."/>
            <person name="Fedrigo O."/>
            <person name="Jarvis E.D."/>
            <person name="Hiller M."/>
            <person name="Vernes S.C."/>
            <person name="Myers E.W."/>
            <person name="Teeling E.C."/>
        </authorList>
    </citation>
    <scope>NUCLEOTIDE SEQUENCE [LARGE SCALE GENOMIC DNA]</scope>
    <source>
        <strain evidence="4">MRouAeg1</strain>
        <tissue evidence="4">Muscle</tissue>
    </source>
</reference>
<accession>A0A7J8KID1</accession>
<comment type="caution">
    <text evidence="4">The sequence shown here is derived from an EMBL/GenBank/DDBJ whole genome shotgun (WGS) entry which is preliminary data.</text>
</comment>
<evidence type="ECO:0000256" key="1">
    <source>
        <dbReference type="ARBA" id="ARBA00006414"/>
    </source>
</evidence>
<comment type="similarity">
    <text evidence="1">Belongs to the themis family.</text>
</comment>
<dbReference type="AlphaFoldDB" id="A0A7J8KID1"/>